<comment type="caution">
    <text evidence="1">The sequence shown here is derived from an EMBL/GenBank/DDBJ whole genome shotgun (WGS) entry which is preliminary data.</text>
</comment>
<keyword evidence="2" id="KW-1185">Reference proteome</keyword>
<proteinExistence type="predicted"/>
<protein>
    <submittedName>
        <fullName evidence="1">Uncharacterized protein</fullName>
    </submittedName>
</protein>
<name>A0ACB7J5J0_PLECO</name>
<evidence type="ECO:0000313" key="2">
    <source>
        <dbReference type="Proteomes" id="UP000824881"/>
    </source>
</evidence>
<reference evidence="1 2" key="1">
    <citation type="journal article" date="2021" name="Appl. Environ. Microbiol.">
        <title>Genetic linkage and physical mapping for an oyster mushroom Pleurotus cornucopiae and QTL analysis for the trait cap color.</title>
        <authorList>
            <person name="Zhang Y."/>
            <person name="Gao W."/>
            <person name="Sonnenberg A."/>
            <person name="Chen Q."/>
            <person name="Zhang J."/>
            <person name="Huang C."/>
        </authorList>
    </citation>
    <scope>NUCLEOTIDE SEQUENCE [LARGE SCALE GENOMIC DNA]</scope>
    <source>
        <strain evidence="1">CCMSSC00406</strain>
    </source>
</reference>
<accession>A0ACB7J5J0</accession>
<organism evidence="1 2">
    <name type="scientific">Pleurotus cornucopiae</name>
    <name type="common">Cornucopia mushroom</name>
    <dbReference type="NCBI Taxonomy" id="5321"/>
    <lineage>
        <taxon>Eukaryota</taxon>
        <taxon>Fungi</taxon>
        <taxon>Dikarya</taxon>
        <taxon>Basidiomycota</taxon>
        <taxon>Agaricomycotina</taxon>
        <taxon>Agaricomycetes</taxon>
        <taxon>Agaricomycetidae</taxon>
        <taxon>Agaricales</taxon>
        <taxon>Pleurotineae</taxon>
        <taxon>Pleurotaceae</taxon>
        <taxon>Pleurotus</taxon>
    </lineage>
</organism>
<sequence>MTPHFALLAPPPDHHRCPVPRIPRARQIVPHHLKTHQCPQFLKDIRDLALLLAHNADPTHAQVLEVAAFRSAHVAQVEEEPPQIDAALVLEVKALELREHHREIKLMVITREDDDVREGRREGE</sequence>
<dbReference type="Proteomes" id="UP000824881">
    <property type="component" value="Unassembled WGS sequence"/>
</dbReference>
<dbReference type="EMBL" id="WQMT02000003">
    <property type="protein sequence ID" value="KAG9225255.1"/>
    <property type="molecule type" value="Genomic_DNA"/>
</dbReference>
<evidence type="ECO:0000313" key="1">
    <source>
        <dbReference type="EMBL" id="KAG9225255.1"/>
    </source>
</evidence>
<gene>
    <name evidence="1" type="ORF">CCMSSC00406_0007086</name>
</gene>